<reference evidence="1 2" key="1">
    <citation type="submission" date="2016-04" db="EMBL/GenBank/DDBJ databases">
        <title>Draft genome of Fonsecaea erecta CBS 125763.</title>
        <authorList>
            <person name="Weiss V.A."/>
            <person name="Vicente V.A."/>
            <person name="Raittz R.T."/>
            <person name="Moreno L.F."/>
            <person name="De Souza E.M."/>
            <person name="Pedrosa F.O."/>
            <person name="Steffens M.B."/>
            <person name="Faoro H."/>
            <person name="Tadra-Sfeir M.Z."/>
            <person name="Najafzadeh M.J."/>
            <person name="Felipe M.S."/>
            <person name="Teixeira M."/>
            <person name="Sun J."/>
            <person name="Xi L."/>
            <person name="Gomes R."/>
            <person name="De Azevedo C.M."/>
            <person name="Salgado C.G."/>
            <person name="Da Silva M.B."/>
            <person name="Nascimento M.F."/>
            <person name="Queiroz-Telles F."/>
            <person name="Attili D.S."/>
            <person name="Gorbushina A."/>
        </authorList>
    </citation>
    <scope>NUCLEOTIDE SEQUENCE [LARGE SCALE GENOMIC DNA]</scope>
    <source>
        <strain evidence="1 2">CBS 125763</strain>
    </source>
</reference>
<dbReference type="GeneID" id="30011204"/>
<dbReference type="OrthoDB" id="4137907at2759"/>
<dbReference type="InterPro" id="IPR027477">
    <property type="entry name" value="Succ_DH/fumarate_Rdtase_cat_sf"/>
</dbReference>
<gene>
    <name evidence="1" type="ORF">AYL99_07036</name>
</gene>
<accession>A0A178ZEN9</accession>
<dbReference type="EMBL" id="LVYI01000006">
    <property type="protein sequence ID" value="OAP57946.1"/>
    <property type="molecule type" value="Genomic_DNA"/>
</dbReference>
<dbReference type="RefSeq" id="XP_018691313.1">
    <property type="nucleotide sequence ID" value="XM_018838545.1"/>
</dbReference>
<dbReference type="STRING" id="1367422.A0A178ZEN9"/>
<evidence type="ECO:0000313" key="1">
    <source>
        <dbReference type="EMBL" id="OAP57946.1"/>
    </source>
</evidence>
<organism evidence="1 2">
    <name type="scientific">Fonsecaea erecta</name>
    <dbReference type="NCBI Taxonomy" id="1367422"/>
    <lineage>
        <taxon>Eukaryota</taxon>
        <taxon>Fungi</taxon>
        <taxon>Dikarya</taxon>
        <taxon>Ascomycota</taxon>
        <taxon>Pezizomycotina</taxon>
        <taxon>Eurotiomycetes</taxon>
        <taxon>Chaetothyriomycetidae</taxon>
        <taxon>Chaetothyriales</taxon>
        <taxon>Herpotrichiellaceae</taxon>
        <taxon>Fonsecaea</taxon>
    </lineage>
</organism>
<dbReference type="SUPFAM" id="SSF56425">
    <property type="entry name" value="Succinate dehydrogenase/fumarate reductase flavoprotein, catalytic domain"/>
    <property type="match status" value="1"/>
</dbReference>
<dbReference type="Gene3D" id="3.90.700.10">
    <property type="entry name" value="Succinate dehydrogenase/fumarate reductase flavoprotein, catalytic domain"/>
    <property type="match status" value="1"/>
</dbReference>
<dbReference type="AlphaFoldDB" id="A0A178ZEN9"/>
<sequence length="354" mass="39539">MDDTTYCTMGPYTDEMFYNDLSKTSHRRLDKGIAEVLIKEGWETTEWMKSKGHKWKLMIKKSHDVENLASRGEVINISSGAWRWAAVPAHNHIAAGDTVHGVKICTAMASQTSMGRWCSPAVAFHPIQPCAASTSEKAGNLIFVRGAKYNMGTMLNRAIVAGGRPVGHWDAAHASPQDANGPLTGDINVSMHMPRYAYPYGITINKGERFFDEGKDDFDKTYAKTGKKIGDKPGARAFQIFDQQNIHLLPKRYQTATPIYADTIQELAERMGVNAAGLLKTVETFNAACSGDATKFNPTRLDGLRTSPEAKLPFPKTNWTTRDRQGPFCSLRRGMWHHLHIWRHRHKYGGPCTE</sequence>
<name>A0A178ZEN9_9EURO</name>
<proteinExistence type="predicted"/>
<dbReference type="Proteomes" id="UP000078343">
    <property type="component" value="Unassembled WGS sequence"/>
</dbReference>
<evidence type="ECO:0000313" key="2">
    <source>
        <dbReference type="Proteomes" id="UP000078343"/>
    </source>
</evidence>
<keyword evidence="2" id="KW-1185">Reference proteome</keyword>
<comment type="caution">
    <text evidence="1">The sequence shown here is derived from an EMBL/GenBank/DDBJ whole genome shotgun (WGS) entry which is preliminary data.</text>
</comment>
<protein>
    <submittedName>
        <fullName evidence="1">Precorrin 3B synthase CobZ</fullName>
    </submittedName>
</protein>